<dbReference type="Gene3D" id="3.40.50.360">
    <property type="match status" value="1"/>
</dbReference>
<keyword evidence="5" id="KW-1185">Reference proteome</keyword>
<dbReference type="Pfam" id="PF03358">
    <property type="entry name" value="FMN_red"/>
    <property type="match status" value="1"/>
</dbReference>
<gene>
    <name evidence="4" type="ORF">Dthio_PD3416</name>
</gene>
<organism evidence="4 5">
    <name type="scientific">Desulfonatronospira thiodismutans ASO3-1</name>
    <dbReference type="NCBI Taxonomy" id="555779"/>
    <lineage>
        <taxon>Bacteria</taxon>
        <taxon>Pseudomonadati</taxon>
        <taxon>Thermodesulfobacteriota</taxon>
        <taxon>Desulfovibrionia</taxon>
        <taxon>Desulfovibrionales</taxon>
        <taxon>Desulfonatronovibrionaceae</taxon>
        <taxon>Desulfonatronospira</taxon>
    </lineage>
</organism>
<evidence type="ECO:0000259" key="3">
    <source>
        <dbReference type="Pfam" id="PF03358"/>
    </source>
</evidence>
<keyword evidence="1" id="KW-0285">Flavoprotein</keyword>
<dbReference type="InterPro" id="IPR029039">
    <property type="entry name" value="Flavoprotein-like_sf"/>
</dbReference>
<evidence type="ECO:0000256" key="1">
    <source>
        <dbReference type="ARBA" id="ARBA00022630"/>
    </source>
</evidence>
<dbReference type="InterPro" id="IPR051796">
    <property type="entry name" value="ISF_SsuE-like"/>
</dbReference>
<dbReference type="Proteomes" id="UP000005496">
    <property type="component" value="Unassembled WGS sequence"/>
</dbReference>
<comment type="caution">
    <text evidence="4">The sequence shown here is derived from an EMBL/GenBank/DDBJ whole genome shotgun (WGS) entry which is preliminary data.</text>
</comment>
<keyword evidence="2" id="KW-0288">FMN</keyword>
<evidence type="ECO:0000313" key="5">
    <source>
        <dbReference type="Proteomes" id="UP000005496"/>
    </source>
</evidence>
<reference evidence="4" key="1">
    <citation type="submission" date="2010-05" db="EMBL/GenBank/DDBJ databases">
        <title>The draft genome of Desulfonatronospira thiodismutans ASO3-1.</title>
        <authorList>
            <consortium name="US DOE Joint Genome Institute (JGI-PGF)"/>
            <person name="Lucas S."/>
            <person name="Copeland A."/>
            <person name="Lapidus A."/>
            <person name="Cheng J.-F."/>
            <person name="Bruce D."/>
            <person name="Goodwin L."/>
            <person name="Pitluck S."/>
            <person name="Chertkov O."/>
            <person name="Brettin T."/>
            <person name="Detter J.C."/>
            <person name="Han C."/>
            <person name="Land M.L."/>
            <person name="Hauser L."/>
            <person name="Kyrpides N."/>
            <person name="Mikhailova N."/>
            <person name="Muyzer G."/>
            <person name="Woyke T."/>
        </authorList>
    </citation>
    <scope>NUCLEOTIDE SEQUENCE [LARGE SCALE GENOMIC DNA]</scope>
    <source>
        <strain evidence="4">ASO3-1</strain>
    </source>
</reference>
<dbReference type="PANTHER" id="PTHR43278">
    <property type="entry name" value="NAD(P)H-DEPENDENT FMN-CONTAINING OXIDOREDUCTASE YWQN-RELATED"/>
    <property type="match status" value="1"/>
</dbReference>
<dbReference type="GO" id="GO:0016491">
    <property type="term" value="F:oxidoreductase activity"/>
    <property type="evidence" value="ECO:0007669"/>
    <property type="project" value="InterPro"/>
</dbReference>
<name>D6SMR3_9BACT</name>
<sequence>MADSRVMVLGCSPRKEGNSDKAAGEIADTLEGRGCRVESIFLRDKKILPCMGCRKCETTKNNRCILAGKDDVQEILDKMQESDLVFFSCPIYYYHVPSTFKALIDRGQSVYEAWAAKGEPGLELKQAYCVLIAGRKKGERLFEGSLLSLKYFLYPLGFALKDLCLRGIDLREDLAGDQDSREKIREFARSAAGHS</sequence>
<accession>D6SMR3</accession>
<evidence type="ECO:0000313" key="4">
    <source>
        <dbReference type="EMBL" id="EFI35974.1"/>
    </source>
</evidence>
<dbReference type="EMBL" id="ACJN02000001">
    <property type="protein sequence ID" value="EFI35974.1"/>
    <property type="molecule type" value="Genomic_DNA"/>
</dbReference>
<dbReference type="eggNOG" id="COG0655">
    <property type="taxonomic scope" value="Bacteria"/>
</dbReference>
<evidence type="ECO:0000256" key="2">
    <source>
        <dbReference type="ARBA" id="ARBA00022643"/>
    </source>
</evidence>
<protein>
    <submittedName>
        <fullName evidence="4">NADPH-dependent FMN reductase</fullName>
    </submittedName>
</protein>
<dbReference type="AlphaFoldDB" id="D6SMR3"/>
<proteinExistence type="predicted"/>
<dbReference type="OrthoDB" id="9805976at2"/>
<dbReference type="SUPFAM" id="SSF52218">
    <property type="entry name" value="Flavoproteins"/>
    <property type="match status" value="1"/>
</dbReference>
<dbReference type="RefSeq" id="WP_008869102.1">
    <property type="nucleotide sequence ID" value="NZ_ACJN02000001.1"/>
</dbReference>
<feature type="domain" description="NADPH-dependent FMN reductase-like" evidence="3">
    <location>
        <begin position="5"/>
        <end position="138"/>
    </location>
</feature>
<dbReference type="InterPro" id="IPR005025">
    <property type="entry name" value="FMN_Rdtase-like_dom"/>
</dbReference>
<dbReference type="PANTHER" id="PTHR43278:SF4">
    <property type="entry name" value="NAD(P)H-DEPENDENT FMN-CONTAINING OXIDOREDUCTASE YWQN-RELATED"/>
    <property type="match status" value="1"/>
</dbReference>